<protein>
    <submittedName>
        <fullName evidence="2">Uncharacterized protein</fullName>
    </submittedName>
</protein>
<sequence>MGAKSLQVASHLFPISKAVSSNGENLIRLLGCPSGCILKEESTGVRFTICDTVSRLSTDLKLSSTNLSVLTPQDVGRLGGKSSKKYASKKPIEDRLPSRSSSISDMPAVDIVDLSAQLHKHERLVDLRQRHTPRLLPAIHLQQHYVSACRTSITTRLTISLARNPLLPTVLSSISFFPDLRHPDFISNRPYKSVHRRISACFARAIVLIMDPPHLKLGSLDPVIATVRLYGTTATAQLELESYEDDTDSNKLTALHNRSNDTLVKSVKVCDSVGDDDDDDEVEPSSSATIHLDEAEVRKNSKSFDMDNDIEPSGWTTVRLQRITQKKPSEEDNFNSTTFFVSKLKATSSVTSDNEDSDVSTSVTLASPLPSSSRIKFSKSNSENFCKSSATESYFCSYVFFLIVSCIVSFI</sequence>
<evidence type="ECO:0000313" key="3">
    <source>
        <dbReference type="Proteomes" id="UP001608902"/>
    </source>
</evidence>
<organism evidence="2 3">
    <name type="scientific">Gnathostoma spinigerum</name>
    <dbReference type="NCBI Taxonomy" id="75299"/>
    <lineage>
        <taxon>Eukaryota</taxon>
        <taxon>Metazoa</taxon>
        <taxon>Ecdysozoa</taxon>
        <taxon>Nematoda</taxon>
        <taxon>Chromadorea</taxon>
        <taxon>Rhabditida</taxon>
        <taxon>Spirurina</taxon>
        <taxon>Gnathostomatomorpha</taxon>
        <taxon>Gnathostomatoidea</taxon>
        <taxon>Gnathostomatidae</taxon>
        <taxon>Gnathostoma</taxon>
    </lineage>
</organism>
<dbReference type="Proteomes" id="UP001608902">
    <property type="component" value="Unassembled WGS sequence"/>
</dbReference>
<evidence type="ECO:0000256" key="1">
    <source>
        <dbReference type="SAM" id="MobiDB-lite"/>
    </source>
</evidence>
<dbReference type="EMBL" id="JBGFUD010010516">
    <property type="protein sequence ID" value="MFH4982935.1"/>
    <property type="molecule type" value="Genomic_DNA"/>
</dbReference>
<evidence type="ECO:0000313" key="2">
    <source>
        <dbReference type="EMBL" id="MFH4982935.1"/>
    </source>
</evidence>
<accession>A0ABD6F1X3</accession>
<reference evidence="2 3" key="1">
    <citation type="submission" date="2024-08" db="EMBL/GenBank/DDBJ databases">
        <title>Gnathostoma spinigerum genome.</title>
        <authorList>
            <person name="Gonzalez-Bertolin B."/>
            <person name="Monzon S."/>
            <person name="Zaballos A."/>
            <person name="Jimenez P."/>
            <person name="Dekumyoy P."/>
            <person name="Varona S."/>
            <person name="Cuesta I."/>
            <person name="Sumanam S."/>
            <person name="Adisakwattana P."/>
            <person name="Gasser R.B."/>
            <person name="Hernandez-Gonzalez A."/>
            <person name="Young N.D."/>
            <person name="Perteguer M.J."/>
        </authorList>
    </citation>
    <scope>NUCLEOTIDE SEQUENCE [LARGE SCALE GENOMIC DNA]</scope>
    <source>
        <strain evidence="2">AL3</strain>
        <tissue evidence="2">Liver</tissue>
    </source>
</reference>
<dbReference type="AlphaFoldDB" id="A0ABD6F1X3"/>
<name>A0ABD6F1X3_9BILA</name>
<comment type="caution">
    <text evidence="2">The sequence shown here is derived from an EMBL/GenBank/DDBJ whole genome shotgun (WGS) entry which is preliminary data.</text>
</comment>
<feature type="region of interest" description="Disordered" evidence="1">
    <location>
        <begin position="79"/>
        <end position="101"/>
    </location>
</feature>
<keyword evidence="3" id="KW-1185">Reference proteome</keyword>
<gene>
    <name evidence="2" type="ORF">AB6A40_009644</name>
</gene>
<proteinExistence type="predicted"/>